<dbReference type="GO" id="GO:0036159">
    <property type="term" value="P:inner dynein arm assembly"/>
    <property type="evidence" value="ECO:0007669"/>
    <property type="project" value="TreeGrafter"/>
</dbReference>
<evidence type="ECO:0000313" key="3">
    <source>
        <dbReference type="Proteomes" id="UP001458880"/>
    </source>
</evidence>
<dbReference type="GO" id="GO:0003351">
    <property type="term" value="P:epithelial cilium movement involved in extracellular fluid movement"/>
    <property type="evidence" value="ECO:0007669"/>
    <property type="project" value="TreeGrafter"/>
</dbReference>
<dbReference type="InterPro" id="IPR031733">
    <property type="entry name" value="Dynein_attach_N"/>
</dbReference>
<reference evidence="2 3" key="1">
    <citation type="journal article" date="2024" name="BMC Genomics">
        <title>De novo assembly and annotation of Popillia japonica's genome with initial clues to its potential as an invasive pest.</title>
        <authorList>
            <person name="Cucini C."/>
            <person name="Boschi S."/>
            <person name="Funari R."/>
            <person name="Cardaioli E."/>
            <person name="Iannotti N."/>
            <person name="Marturano G."/>
            <person name="Paoli F."/>
            <person name="Bruttini M."/>
            <person name="Carapelli A."/>
            <person name="Frati F."/>
            <person name="Nardi F."/>
        </authorList>
    </citation>
    <scope>NUCLEOTIDE SEQUENCE [LARGE SCALE GENOMIC DNA]</scope>
    <source>
        <strain evidence="2">DMR45628</strain>
    </source>
</reference>
<organism evidence="2 3">
    <name type="scientific">Popillia japonica</name>
    <name type="common">Japanese beetle</name>
    <dbReference type="NCBI Taxonomy" id="7064"/>
    <lineage>
        <taxon>Eukaryota</taxon>
        <taxon>Metazoa</taxon>
        <taxon>Ecdysozoa</taxon>
        <taxon>Arthropoda</taxon>
        <taxon>Hexapoda</taxon>
        <taxon>Insecta</taxon>
        <taxon>Pterygota</taxon>
        <taxon>Neoptera</taxon>
        <taxon>Endopterygota</taxon>
        <taxon>Coleoptera</taxon>
        <taxon>Polyphaga</taxon>
        <taxon>Scarabaeiformia</taxon>
        <taxon>Scarabaeidae</taxon>
        <taxon>Rutelinae</taxon>
        <taxon>Popillia</taxon>
    </lineage>
</organism>
<proteinExistence type="predicted"/>
<evidence type="ECO:0000313" key="2">
    <source>
        <dbReference type="EMBL" id="KAK9686822.1"/>
    </source>
</evidence>
<accession>A0AAW1IBF1</accession>
<dbReference type="AlphaFoldDB" id="A0AAW1IBF1"/>
<keyword evidence="3" id="KW-1185">Reference proteome</keyword>
<comment type="caution">
    <text evidence="2">The sequence shown here is derived from an EMBL/GenBank/DDBJ whole genome shotgun (WGS) entry which is preliminary data.</text>
</comment>
<protein>
    <submittedName>
        <fullName evidence="2">Dynein attachment factor N-terminus</fullName>
    </submittedName>
</protein>
<dbReference type="EMBL" id="JASPKY010000683">
    <property type="protein sequence ID" value="KAK9686822.1"/>
    <property type="molecule type" value="Genomic_DNA"/>
</dbReference>
<feature type="domain" description="Dynein attachment factor N-terminal" evidence="1">
    <location>
        <begin position="8"/>
        <end position="72"/>
    </location>
</feature>
<dbReference type="InterPro" id="IPR042422">
    <property type="entry name" value="CC103"/>
</dbReference>
<dbReference type="Pfam" id="PF15867">
    <property type="entry name" value="Dynein_attach_N"/>
    <property type="match status" value="1"/>
</dbReference>
<name>A0AAW1IBF1_POPJA</name>
<dbReference type="GO" id="GO:0005576">
    <property type="term" value="C:extracellular region"/>
    <property type="evidence" value="ECO:0007669"/>
    <property type="project" value="GOC"/>
</dbReference>
<sequence length="82" mass="9642">MSKLVKDINNKALYESLNQSLEADKLYWTQNDAKIRASYTSRNYDEFREIVAAAHLQPVQSKDIRARKVIWNSFSKYNDVNE</sequence>
<dbReference type="PANTHER" id="PTHR28572">
    <property type="entry name" value="COILED-COIL DOMAIN-CONTAINING PROTEIN 103"/>
    <property type="match status" value="1"/>
</dbReference>
<dbReference type="GO" id="GO:0036157">
    <property type="term" value="C:outer dynein arm"/>
    <property type="evidence" value="ECO:0007669"/>
    <property type="project" value="InterPro"/>
</dbReference>
<dbReference type="GO" id="GO:0007368">
    <property type="term" value="P:determination of left/right symmetry"/>
    <property type="evidence" value="ECO:0007669"/>
    <property type="project" value="TreeGrafter"/>
</dbReference>
<evidence type="ECO:0000259" key="1">
    <source>
        <dbReference type="Pfam" id="PF15867"/>
    </source>
</evidence>
<dbReference type="PANTHER" id="PTHR28572:SF1">
    <property type="entry name" value="COILED-COIL DOMAIN-CONTAINING PROTEIN 103"/>
    <property type="match status" value="1"/>
</dbReference>
<gene>
    <name evidence="2" type="ORF">QE152_g36915</name>
</gene>
<dbReference type="Proteomes" id="UP001458880">
    <property type="component" value="Unassembled WGS sequence"/>
</dbReference>